<name>A0A5J4PDW5_9ZZZZ</name>
<dbReference type="InterPro" id="IPR001387">
    <property type="entry name" value="Cro/C1-type_HTH"/>
</dbReference>
<gene>
    <name evidence="2" type="ORF">EZS27_041465</name>
</gene>
<sequence>EQASISQKDLAYTADLDRSYIASVESGCRNISIINIERIANAISELNIKKWRLLKSDEKKNIKTRESIGMPIKQIFDICVGIATLKDEIFFVDGSNIDGKFIIKTGHHGKRYKIEKEITRSVYL</sequence>
<accession>A0A5J4PDW5</accession>
<dbReference type="AlphaFoldDB" id="A0A5J4PDW5"/>
<feature type="domain" description="HTH cro/C1-type" evidence="1">
    <location>
        <begin position="1"/>
        <end position="42"/>
    </location>
</feature>
<dbReference type="Gene3D" id="1.10.260.40">
    <property type="entry name" value="lambda repressor-like DNA-binding domains"/>
    <property type="match status" value="1"/>
</dbReference>
<comment type="caution">
    <text evidence="2">The sequence shown here is derived from an EMBL/GenBank/DDBJ whole genome shotgun (WGS) entry which is preliminary data.</text>
</comment>
<dbReference type="GO" id="GO:0003677">
    <property type="term" value="F:DNA binding"/>
    <property type="evidence" value="ECO:0007669"/>
    <property type="project" value="InterPro"/>
</dbReference>
<protein>
    <recommendedName>
        <fullName evidence="1">HTH cro/C1-type domain-containing protein</fullName>
    </recommendedName>
</protein>
<dbReference type="SUPFAM" id="SSF47413">
    <property type="entry name" value="lambda repressor-like DNA-binding domains"/>
    <property type="match status" value="1"/>
</dbReference>
<dbReference type="InterPro" id="IPR010982">
    <property type="entry name" value="Lambda_DNA-bd_dom_sf"/>
</dbReference>
<proteinExistence type="predicted"/>
<dbReference type="PROSITE" id="PS50943">
    <property type="entry name" value="HTH_CROC1"/>
    <property type="match status" value="1"/>
</dbReference>
<evidence type="ECO:0000259" key="1">
    <source>
        <dbReference type="PROSITE" id="PS50943"/>
    </source>
</evidence>
<organism evidence="2">
    <name type="scientific">termite gut metagenome</name>
    <dbReference type="NCBI Taxonomy" id="433724"/>
    <lineage>
        <taxon>unclassified sequences</taxon>
        <taxon>metagenomes</taxon>
        <taxon>organismal metagenomes</taxon>
    </lineage>
</organism>
<dbReference type="Pfam" id="PF01381">
    <property type="entry name" value="HTH_3"/>
    <property type="match status" value="1"/>
</dbReference>
<evidence type="ECO:0000313" key="2">
    <source>
        <dbReference type="EMBL" id="KAA6306871.1"/>
    </source>
</evidence>
<dbReference type="CDD" id="cd00093">
    <property type="entry name" value="HTH_XRE"/>
    <property type="match status" value="1"/>
</dbReference>
<feature type="non-terminal residue" evidence="2">
    <location>
        <position position="1"/>
    </location>
</feature>
<dbReference type="EMBL" id="SNRY01009575">
    <property type="protein sequence ID" value="KAA6306871.1"/>
    <property type="molecule type" value="Genomic_DNA"/>
</dbReference>
<reference evidence="2" key="1">
    <citation type="submission" date="2019-03" db="EMBL/GenBank/DDBJ databases">
        <title>Single cell metagenomics reveals metabolic interactions within the superorganism composed of flagellate Streblomastix strix and complex community of Bacteroidetes bacteria on its surface.</title>
        <authorList>
            <person name="Treitli S.C."/>
            <person name="Kolisko M."/>
            <person name="Husnik F."/>
            <person name="Keeling P."/>
            <person name="Hampl V."/>
        </authorList>
    </citation>
    <scope>NUCLEOTIDE SEQUENCE</scope>
    <source>
        <strain evidence="2">STM</strain>
    </source>
</reference>